<dbReference type="Proteomes" id="UP000537204">
    <property type="component" value="Unassembled WGS sequence"/>
</dbReference>
<organism evidence="1 2">
    <name type="scientific">Pedobacter cryoconitis</name>
    <dbReference type="NCBI Taxonomy" id="188932"/>
    <lineage>
        <taxon>Bacteria</taxon>
        <taxon>Pseudomonadati</taxon>
        <taxon>Bacteroidota</taxon>
        <taxon>Sphingobacteriia</taxon>
        <taxon>Sphingobacteriales</taxon>
        <taxon>Sphingobacteriaceae</taxon>
        <taxon>Pedobacter</taxon>
    </lineage>
</organism>
<sequence length="84" mass="9054">MARAWYAYIGTGSPFLAANYFKATVKPACINGTNICAIYAYNGDLSPQAPLSIRLQGYISNALLSNLAQPQDSGSVKKYVYLKG</sequence>
<accession>A0A7W8ZPJ0</accession>
<protein>
    <submittedName>
        <fullName evidence="1">Uncharacterized protein</fullName>
    </submittedName>
</protein>
<dbReference type="AlphaFoldDB" id="A0A7W8ZPJ0"/>
<evidence type="ECO:0000313" key="1">
    <source>
        <dbReference type="EMBL" id="MBB5637831.1"/>
    </source>
</evidence>
<dbReference type="RefSeq" id="WP_183883692.1">
    <property type="nucleotide sequence ID" value="NZ_JACHCD010000001.1"/>
</dbReference>
<dbReference type="EMBL" id="JACHCE010000006">
    <property type="protein sequence ID" value="MBB5637831.1"/>
    <property type="molecule type" value="Genomic_DNA"/>
</dbReference>
<evidence type="ECO:0000313" key="2">
    <source>
        <dbReference type="Proteomes" id="UP000537204"/>
    </source>
</evidence>
<name>A0A7W8ZPJ0_9SPHI</name>
<proteinExistence type="predicted"/>
<comment type="caution">
    <text evidence="1">The sequence shown here is derived from an EMBL/GenBank/DDBJ whole genome shotgun (WGS) entry which is preliminary data.</text>
</comment>
<reference evidence="1 2" key="1">
    <citation type="submission" date="2020-08" db="EMBL/GenBank/DDBJ databases">
        <title>Genomic Encyclopedia of Type Strains, Phase IV (KMG-V): Genome sequencing to study the core and pangenomes of soil and plant-associated prokaryotes.</title>
        <authorList>
            <person name="Whitman W."/>
        </authorList>
    </citation>
    <scope>NUCLEOTIDE SEQUENCE [LARGE SCALE GENOMIC DNA]</scope>
    <source>
        <strain evidence="1 2">S3M1</strain>
    </source>
</reference>
<gene>
    <name evidence="1" type="ORF">HDE68_003756</name>
</gene>